<feature type="signal peptide" evidence="1">
    <location>
        <begin position="1"/>
        <end position="24"/>
    </location>
</feature>
<gene>
    <name evidence="3" type="ORF">A2Z06_01075</name>
</gene>
<dbReference type="Gene3D" id="2.60.450.10">
    <property type="entry name" value="Lipopolysaccharide (LPS) transport protein A like domain"/>
    <property type="match status" value="1"/>
</dbReference>
<comment type="caution">
    <text evidence="3">The sequence shown here is derived from an EMBL/GenBank/DDBJ whole genome shotgun (WGS) entry which is preliminary data.</text>
</comment>
<feature type="domain" description="Organic solvent tolerance-like N-terminal" evidence="2">
    <location>
        <begin position="100"/>
        <end position="232"/>
    </location>
</feature>
<evidence type="ECO:0000259" key="2">
    <source>
        <dbReference type="Pfam" id="PF03968"/>
    </source>
</evidence>
<organism evidence="3 4">
    <name type="scientific">Candidatus Glassbacteria bacterium RBG_16_58_8</name>
    <dbReference type="NCBI Taxonomy" id="1817866"/>
    <lineage>
        <taxon>Bacteria</taxon>
        <taxon>Candidatus Glassiibacteriota</taxon>
    </lineage>
</organism>
<evidence type="ECO:0000313" key="4">
    <source>
        <dbReference type="Proteomes" id="UP000179034"/>
    </source>
</evidence>
<dbReference type="AlphaFoldDB" id="A0A1F5YCN9"/>
<proteinExistence type="predicted"/>
<accession>A0A1F5YCN9</accession>
<feature type="chain" id="PRO_5009522376" description="Organic solvent tolerance-like N-terminal domain-containing protein" evidence="1">
    <location>
        <begin position="25"/>
        <end position="353"/>
    </location>
</feature>
<reference evidence="3 4" key="1">
    <citation type="journal article" date="2016" name="Nat. Commun.">
        <title>Thousands of microbial genomes shed light on interconnected biogeochemical processes in an aquifer system.</title>
        <authorList>
            <person name="Anantharaman K."/>
            <person name="Brown C.T."/>
            <person name="Hug L.A."/>
            <person name="Sharon I."/>
            <person name="Castelle C.J."/>
            <person name="Probst A.J."/>
            <person name="Thomas B.C."/>
            <person name="Singh A."/>
            <person name="Wilkins M.J."/>
            <person name="Karaoz U."/>
            <person name="Brodie E.L."/>
            <person name="Williams K.H."/>
            <person name="Hubbard S.S."/>
            <person name="Banfield J.F."/>
        </authorList>
    </citation>
    <scope>NUCLEOTIDE SEQUENCE [LARGE SCALE GENOMIC DNA]</scope>
</reference>
<keyword evidence="1" id="KW-0732">Signal</keyword>
<evidence type="ECO:0000256" key="1">
    <source>
        <dbReference type="SAM" id="SignalP"/>
    </source>
</evidence>
<dbReference type="InterPro" id="IPR005653">
    <property type="entry name" value="OstA-like_N"/>
</dbReference>
<sequence>MKTLFMGNAARLFLCTLSFLSASAHSPSADEGKPPLILERADYIRQRLEDGKTVVILEGDVRWVRGESRLRCGWAKYFEADGLLYLARDVHLFDDDRSLRADSVRYRREDGHAVAQGHVHLELDGGDVTVSSDSMAYQAADKEAWALKRPRLDLRSRPSGEESEDIMIWGDRLHMREGEYIAVSGMVDISGDSLVGRSDSLYYDLLAEEVSLVGGPWIEAGSYRVEGRRIVLRVPDRVLRKGISQGDARGEERQDAGVSQEAGFVEEPISWVEADTITLTFRQERIDSLLAYPGARSFFREDREGGREENYAVGEAILLVWKDGQVDQVRVSGKGEGVYRKRDSGEEQVWKSP</sequence>
<dbReference type="Proteomes" id="UP000179034">
    <property type="component" value="Unassembled WGS sequence"/>
</dbReference>
<evidence type="ECO:0000313" key="3">
    <source>
        <dbReference type="EMBL" id="OGF97631.1"/>
    </source>
</evidence>
<protein>
    <recommendedName>
        <fullName evidence="2">Organic solvent tolerance-like N-terminal domain-containing protein</fullName>
    </recommendedName>
</protein>
<dbReference type="EMBL" id="MFIW01000072">
    <property type="protein sequence ID" value="OGF97631.1"/>
    <property type="molecule type" value="Genomic_DNA"/>
</dbReference>
<dbReference type="Pfam" id="PF03968">
    <property type="entry name" value="LptD_N"/>
    <property type="match status" value="1"/>
</dbReference>
<name>A0A1F5YCN9_9BACT</name>